<comment type="similarity">
    <text evidence="1 2">Belongs to the BioY family.</text>
</comment>
<reference evidence="4 5" key="1">
    <citation type="submission" date="2018-03" db="EMBL/GenBank/DDBJ databases">
        <title>The uncultured portion of the human microbiome is neutrally assembled.</title>
        <authorList>
            <person name="Jeraldo P."/>
            <person name="Boardman L."/>
            <person name="White B.A."/>
            <person name="Nelson H."/>
            <person name="Goldenfeld N."/>
            <person name="Chia N."/>
        </authorList>
    </citation>
    <scope>NUCLEOTIDE SEQUENCE [LARGE SCALE GENOMIC DNA]</scope>
    <source>
        <strain evidence="4">CIM:MAG 903</strain>
    </source>
</reference>
<comment type="subcellular location">
    <subcellularLocation>
        <location evidence="2">Cell membrane</location>
        <topology evidence="2">Multi-pass membrane protein</topology>
    </subcellularLocation>
</comment>
<keyword evidence="3" id="KW-0812">Transmembrane</keyword>
<dbReference type="PIRSF" id="PIRSF016661">
    <property type="entry name" value="BioY"/>
    <property type="match status" value="1"/>
</dbReference>
<feature type="transmembrane region" description="Helical" evidence="3">
    <location>
        <begin position="58"/>
        <end position="80"/>
    </location>
</feature>
<keyword evidence="3" id="KW-1133">Transmembrane helix</keyword>
<gene>
    <name evidence="4" type="ORF">DBY38_11495</name>
</gene>
<comment type="caution">
    <text evidence="4">The sequence shown here is derived from an EMBL/GenBank/DDBJ whole genome shotgun (WGS) entry which is preliminary data.</text>
</comment>
<keyword evidence="2 3" id="KW-0472">Membrane</keyword>
<organism evidence="4 5">
    <name type="scientific">Clostridium cadaveris</name>
    <dbReference type="NCBI Taxonomy" id="1529"/>
    <lineage>
        <taxon>Bacteria</taxon>
        <taxon>Bacillati</taxon>
        <taxon>Bacillota</taxon>
        <taxon>Clostridia</taxon>
        <taxon>Eubacteriales</taxon>
        <taxon>Clostridiaceae</taxon>
        <taxon>Clostridium</taxon>
    </lineage>
</organism>
<dbReference type="InterPro" id="IPR003784">
    <property type="entry name" value="BioY"/>
</dbReference>
<evidence type="ECO:0000256" key="3">
    <source>
        <dbReference type="SAM" id="Phobius"/>
    </source>
</evidence>
<dbReference type="PANTHER" id="PTHR34295:SF1">
    <property type="entry name" value="BIOTIN TRANSPORTER BIOY"/>
    <property type="match status" value="1"/>
</dbReference>
<keyword evidence="2" id="KW-0813">Transport</keyword>
<keyword evidence="2" id="KW-1003">Cell membrane</keyword>
<evidence type="ECO:0000256" key="2">
    <source>
        <dbReference type="PIRNR" id="PIRNR016661"/>
    </source>
</evidence>
<accession>A0A316M6S6</accession>
<name>A0A316M6S6_9CLOT</name>
<proteinExistence type="inferred from homology"/>
<protein>
    <recommendedName>
        <fullName evidence="2">Biotin transporter</fullName>
    </recommendedName>
</protein>
<dbReference type="AlphaFoldDB" id="A0A316M6S6"/>
<feature type="transmembrane region" description="Helical" evidence="3">
    <location>
        <begin position="35"/>
        <end position="51"/>
    </location>
</feature>
<evidence type="ECO:0000256" key="1">
    <source>
        <dbReference type="ARBA" id="ARBA00010692"/>
    </source>
</evidence>
<feature type="transmembrane region" description="Helical" evidence="3">
    <location>
        <begin position="115"/>
        <end position="141"/>
    </location>
</feature>
<dbReference type="Proteomes" id="UP000246114">
    <property type="component" value="Unassembled WGS sequence"/>
</dbReference>
<dbReference type="PANTHER" id="PTHR34295">
    <property type="entry name" value="BIOTIN TRANSPORTER BIOY"/>
    <property type="match status" value="1"/>
</dbReference>
<dbReference type="GO" id="GO:0015225">
    <property type="term" value="F:biotin transmembrane transporter activity"/>
    <property type="evidence" value="ECO:0007669"/>
    <property type="project" value="UniProtKB-UniRule"/>
</dbReference>
<dbReference type="Pfam" id="PF02632">
    <property type="entry name" value="BioY"/>
    <property type="match status" value="1"/>
</dbReference>
<feature type="transmembrane region" description="Helical" evidence="3">
    <location>
        <begin position="147"/>
        <end position="173"/>
    </location>
</feature>
<evidence type="ECO:0000313" key="4">
    <source>
        <dbReference type="EMBL" id="PWL52193.1"/>
    </source>
</evidence>
<feature type="transmembrane region" description="Helical" evidence="3">
    <location>
        <begin position="12"/>
        <end position="29"/>
    </location>
</feature>
<dbReference type="GO" id="GO:0005886">
    <property type="term" value="C:plasma membrane"/>
    <property type="evidence" value="ECO:0007669"/>
    <property type="project" value="UniProtKB-SubCell"/>
</dbReference>
<evidence type="ECO:0000313" key="5">
    <source>
        <dbReference type="Proteomes" id="UP000246114"/>
    </source>
</evidence>
<dbReference type="EMBL" id="QAMZ01000051">
    <property type="protein sequence ID" value="PWL52193.1"/>
    <property type="molecule type" value="Genomic_DNA"/>
</dbReference>
<feature type="transmembrane region" description="Helical" evidence="3">
    <location>
        <begin position="86"/>
        <end position="103"/>
    </location>
</feature>
<dbReference type="Gene3D" id="1.10.1760.20">
    <property type="match status" value="1"/>
</dbReference>
<sequence>MENTKTTIMIRCALFTALIAIGAFIQVPVPYLDYFTLQFLFVILSGMILGPKYGAISVVIYVLMGLMGIPIFAAGGGIQYIFRPSFGYLLGFIAAAFTVGIVAKNIKANKFSKYLIAAFSGFIVTYAIGIFYKFIILNLYLGTPTTLWIIFLSCFPLDIPGDILLCVIGSLLASKVNSIL</sequence>